<keyword evidence="5" id="KW-0802">TPR repeat</keyword>
<dbReference type="PROSITE" id="PS51352">
    <property type="entry name" value="THIOREDOXIN_2"/>
    <property type="match status" value="1"/>
</dbReference>
<dbReference type="eggNOG" id="KOG0190">
    <property type="taxonomic scope" value="Eukaryota"/>
</dbReference>
<dbReference type="EnsemblProtists" id="EKX38717">
    <property type="protein sequence ID" value="EKX38717"/>
    <property type="gene ID" value="GUITHDRAFT_144104"/>
</dbReference>
<dbReference type="CDD" id="cd02981">
    <property type="entry name" value="PDI_b_family"/>
    <property type="match status" value="1"/>
</dbReference>
<dbReference type="GO" id="GO:0006457">
    <property type="term" value="P:protein folding"/>
    <property type="evidence" value="ECO:0007669"/>
    <property type="project" value="TreeGrafter"/>
</dbReference>
<evidence type="ECO:0000256" key="1">
    <source>
        <dbReference type="ARBA" id="ARBA00004922"/>
    </source>
</evidence>
<dbReference type="PANTHER" id="PTHR18929">
    <property type="entry name" value="PROTEIN DISULFIDE ISOMERASE"/>
    <property type="match status" value="1"/>
</dbReference>
<dbReference type="Proteomes" id="UP000011087">
    <property type="component" value="Unassembled WGS sequence"/>
</dbReference>
<reference evidence="9" key="3">
    <citation type="submission" date="2016-03" db="UniProtKB">
        <authorList>
            <consortium name="EnsemblProtists"/>
        </authorList>
    </citation>
    <scope>IDENTIFICATION</scope>
</reference>
<name>L1IRK0_GUITC</name>
<dbReference type="OMA" id="FRSKHEP"/>
<evidence type="ECO:0000256" key="5">
    <source>
        <dbReference type="ARBA" id="ARBA00022803"/>
    </source>
</evidence>
<proteinExistence type="inferred from homology"/>
<dbReference type="InterPro" id="IPR017937">
    <property type="entry name" value="Thioredoxin_CS"/>
</dbReference>
<evidence type="ECO:0000259" key="7">
    <source>
        <dbReference type="PROSITE" id="PS51352"/>
    </source>
</evidence>
<evidence type="ECO:0000256" key="3">
    <source>
        <dbReference type="ARBA" id="ARBA00022679"/>
    </source>
</evidence>
<reference evidence="10" key="2">
    <citation type="submission" date="2012-11" db="EMBL/GenBank/DDBJ databases">
        <authorList>
            <person name="Kuo A."/>
            <person name="Curtis B.A."/>
            <person name="Tanifuji G."/>
            <person name="Burki F."/>
            <person name="Gruber A."/>
            <person name="Irimia M."/>
            <person name="Maruyama S."/>
            <person name="Arias M.C."/>
            <person name="Ball S.G."/>
            <person name="Gile G.H."/>
            <person name="Hirakawa Y."/>
            <person name="Hopkins J.F."/>
            <person name="Rensing S.A."/>
            <person name="Schmutz J."/>
            <person name="Symeonidi A."/>
            <person name="Elias M."/>
            <person name="Eveleigh R.J."/>
            <person name="Herman E.K."/>
            <person name="Klute M.J."/>
            <person name="Nakayama T."/>
            <person name="Obornik M."/>
            <person name="Reyes-Prieto A."/>
            <person name="Armbrust E.V."/>
            <person name="Aves S.J."/>
            <person name="Beiko R.G."/>
            <person name="Coutinho P."/>
            <person name="Dacks J.B."/>
            <person name="Durnford D.G."/>
            <person name="Fast N.M."/>
            <person name="Green B.R."/>
            <person name="Grisdale C."/>
            <person name="Hempe F."/>
            <person name="Henrissat B."/>
            <person name="Hoppner M.P."/>
            <person name="Ishida K.-I."/>
            <person name="Kim E."/>
            <person name="Koreny L."/>
            <person name="Kroth P.G."/>
            <person name="Liu Y."/>
            <person name="Malik S.-B."/>
            <person name="Maier U.G."/>
            <person name="McRose D."/>
            <person name="Mock T."/>
            <person name="Neilson J.A."/>
            <person name="Onodera N.T."/>
            <person name="Poole A.M."/>
            <person name="Pritham E.J."/>
            <person name="Richards T.A."/>
            <person name="Rocap G."/>
            <person name="Roy S.W."/>
            <person name="Sarai C."/>
            <person name="Schaack S."/>
            <person name="Shirato S."/>
            <person name="Slamovits C.H."/>
            <person name="Spencer D.F."/>
            <person name="Suzuki S."/>
            <person name="Worden A.Z."/>
            <person name="Zauner S."/>
            <person name="Barry K."/>
            <person name="Bell C."/>
            <person name="Bharti A.K."/>
            <person name="Crow J.A."/>
            <person name="Grimwood J."/>
            <person name="Kramer R."/>
            <person name="Lindquist E."/>
            <person name="Lucas S."/>
            <person name="Salamov A."/>
            <person name="McFadden G.I."/>
            <person name="Lane C.E."/>
            <person name="Keeling P.J."/>
            <person name="Gray M.W."/>
            <person name="Grigoriev I.V."/>
            <person name="Archibald J.M."/>
        </authorList>
    </citation>
    <scope>NUCLEOTIDE SEQUENCE</scope>
    <source>
        <strain evidence="10">CCMP2712</strain>
    </source>
</reference>
<dbReference type="InterPro" id="IPR036249">
    <property type="entry name" value="Thioredoxin-like_sf"/>
</dbReference>
<accession>L1IRK0</accession>
<dbReference type="HOGENOM" id="CLU_484378_0_0_1"/>
<dbReference type="GO" id="GO:0003756">
    <property type="term" value="F:protein disulfide isomerase activity"/>
    <property type="evidence" value="ECO:0007669"/>
    <property type="project" value="TreeGrafter"/>
</dbReference>
<dbReference type="PaxDb" id="55529-EKX38717"/>
<feature type="chain" id="PRO_5008770407" description="Thioredoxin domain-containing protein" evidence="6">
    <location>
        <begin position="24"/>
        <end position="563"/>
    </location>
</feature>
<dbReference type="Gene3D" id="3.40.30.10">
    <property type="entry name" value="Glutaredoxin"/>
    <property type="match status" value="3"/>
</dbReference>
<evidence type="ECO:0000313" key="8">
    <source>
        <dbReference type="EMBL" id="EKX38717.1"/>
    </source>
</evidence>
<dbReference type="PROSITE" id="PS00194">
    <property type="entry name" value="THIOREDOXIN_1"/>
    <property type="match status" value="1"/>
</dbReference>
<dbReference type="GO" id="GO:0016740">
    <property type="term" value="F:transferase activity"/>
    <property type="evidence" value="ECO:0007669"/>
    <property type="project" value="UniProtKB-KW"/>
</dbReference>
<gene>
    <name evidence="8" type="ORF">GUITHDRAFT_144104</name>
</gene>
<dbReference type="PANTHER" id="PTHR18929:SF246">
    <property type="entry name" value="PROTEIN DISULFIDE ISOMERASE-LIKE 1-4"/>
    <property type="match status" value="1"/>
</dbReference>
<protein>
    <recommendedName>
        <fullName evidence="7">Thioredoxin domain-containing protein</fullName>
    </recommendedName>
</protein>
<dbReference type="PRINTS" id="PR00421">
    <property type="entry name" value="THIOREDOXIN"/>
</dbReference>
<keyword evidence="6" id="KW-0732">Signal</keyword>
<dbReference type="STRING" id="905079.L1IRK0"/>
<dbReference type="OrthoDB" id="494975at2759"/>
<evidence type="ECO:0000256" key="4">
    <source>
        <dbReference type="ARBA" id="ARBA00022737"/>
    </source>
</evidence>
<comment type="similarity">
    <text evidence="2">Belongs to the protein disulfide isomerase family.</text>
</comment>
<sequence length="563" mass="64217">MVSGCRLALALAVVACVMPAASSSSSSSSASKVLDLSPDNITSTSQQYKYMMLEFYAPWCGHCQALEPEYSQAAEEISAESSQVVLARLDVTQYPSVQEEYGVKSFPTLKWFEDGKLTSLQPNERQAGKIVEWCRRHTTMSSDVDTVEGLKARIDSMTRFLAVGFFDNTEDKLYHAFQDVESRLKGKDFEMVNNPQVAQAMGVKMPAVRFYTKVEEDNSISETGREILYSGSPDPNELAREVIKLSNPVILKLGDENEEDFYLDDTVPKVLIFRASPQDLEEFRAAAMARDAANFLLGGDGMEQEMRDRFNFVEIVNETNKRISNWAGLQTGEESWVYVIRIDKSKRYRLEEGKLNKVYDNWNATVVKKIVGKQFREFVEQDRHVVIEFFAPWCRHCRALEPKYKLAAKYFETRFPGEFVFGQIDGSKNEVPGSQLSQRHLTTVGPYYSLLSPFDSEQMLGIAESHAIRALEKVRYKIPFLPSSFGLELEPPLHRLRIGYMMADFRHHVTAHLLQTVFQRHDEERFEIFCYALNKVRQLEGSLKPAVKELEEAAARLEALARR</sequence>
<organism evidence="8">
    <name type="scientific">Guillardia theta (strain CCMP2712)</name>
    <name type="common">Cryptophyte</name>
    <dbReference type="NCBI Taxonomy" id="905079"/>
    <lineage>
        <taxon>Eukaryota</taxon>
        <taxon>Cryptophyceae</taxon>
        <taxon>Pyrenomonadales</taxon>
        <taxon>Geminigeraceae</taxon>
        <taxon>Guillardia</taxon>
    </lineage>
</organism>
<dbReference type="InterPro" id="IPR029489">
    <property type="entry name" value="OGT/SEC/SPY_C"/>
</dbReference>
<dbReference type="EMBL" id="JH993046">
    <property type="protein sequence ID" value="EKX38717.1"/>
    <property type="molecule type" value="Genomic_DNA"/>
</dbReference>
<feature type="domain" description="Thioredoxin" evidence="7">
    <location>
        <begin position="27"/>
        <end position="139"/>
    </location>
</feature>
<keyword evidence="10" id="KW-1185">Reference proteome</keyword>
<dbReference type="GO" id="GO:0034976">
    <property type="term" value="P:response to endoplasmic reticulum stress"/>
    <property type="evidence" value="ECO:0007669"/>
    <property type="project" value="TreeGrafter"/>
</dbReference>
<feature type="signal peptide" evidence="6">
    <location>
        <begin position="1"/>
        <end position="23"/>
    </location>
</feature>
<keyword evidence="4" id="KW-0677">Repeat</keyword>
<dbReference type="AlphaFoldDB" id="L1IRK0"/>
<evidence type="ECO:0000313" key="9">
    <source>
        <dbReference type="EnsemblProtists" id="EKX38717"/>
    </source>
</evidence>
<dbReference type="eggNOG" id="KOG4626">
    <property type="taxonomic scope" value="Eukaryota"/>
</dbReference>
<dbReference type="CDD" id="cd02961">
    <property type="entry name" value="PDI_a_family"/>
    <property type="match status" value="1"/>
</dbReference>
<dbReference type="SUPFAM" id="SSF52833">
    <property type="entry name" value="Thioredoxin-like"/>
    <property type="match status" value="3"/>
</dbReference>
<dbReference type="Pfam" id="PF13844">
    <property type="entry name" value="Glyco_transf_41"/>
    <property type="match status" value="1"/>
</dbReference>
<dbReference type="Pfam" id="PF00085">
    <property type="entry name" value="Thioredoxin"/>
    <property type="match status" value="2"/>
</dbReference>
<dbReference type="GeneID" id="17295473"/>
<evidence type="ECO:0000313" key="10">
    <source>
        <dbReference type="Proteomes" id="UP000011087"/>
    </source>
</evidence>
<dbReference type="GO" id="GO:0005783">
    <property type="term" value="C:endoplasmic reticulum"/>
    <property type="evidence" value="ECO:0007669"/>
    <property type="project" value="TreeGrafter"/>
</dbReference>
<reference evidence="8 10" key="1">
    <citation type="journal article" date="2012" name="Nature">
        <title>Algal genomes reveal evolutionary mosaicism and the fate of nucleomorphs.</title>
        <authorList>
            <consortium name="DOE Joint Genome Institute"/>
            <person name="Curtis B.A."/>
            <person name="Tanifuji G."/>
            <person name="Burki F."/>
            <person name="Gruber A."/>
            <person name="Irimia M."/>
            <person name="Maruyama S."/>
            <person name="Arias M.C."/>
            <person name="Ball S.G."/>
            <person name="Gile G.H."/>
            <person name="Hirakawa Y."/>
            <person name="Hopkins J.F."/>
            <person name="Kuo A."/>
            <person name="Rensing S.A."/>
            <person name="Schmutz J."/>
            <person name="Symeonidi A."/>
            <person name="Elias M."/>
            <person name="Eveleigh R.J."/>
            <person name="Herman E.K."/>
            <person name="Klute M.J."/>
            <person name="Nakayama T."/>
            <person name="Obornik M."/>
            <person name="Reyes-Prieto A."/>
            <person name="Armbrust E.V."/>
            <person name="Aves S.J."/>
            <person name="Beiko R.G."/>
            <person name="Coutinho P."/>
            <person name="Dacks J.B."/>
            <person name="Durnford D.G."/>
            <person name="Fast N.M."/>
            <person name="Green B.R."/>
            <person name="Grisdale C.J."/>
            <person name="Hempel F."/>
            <person name="Henrissat B."/>
            <person name="Hoppner M.P."/>
            <person name="Ishida K."/>
            <person name="Kim E."/>
            <person name="Koreny L."/>
            <person name="Kroth P.G."/>
            <person name="Liu Y."/>
            <person name="Malik S.B."/>
            <person name="Maier U.G."/>
            <person name="McRose D."/>
            <person name="Mock T."/>
            <person name="Neilson J.A."/>
            <person name="Onodera N.T."/>
            <person name="Poole A.M."/>
            <person name="Pritham E.J."/>
            <person name="Richards T.A."/>
            <person name="Rocap G."/>
            <person name="Roy S.W."/>
            <person name="Sarai C."/>
            <person name="Schaack S."/>
            <person name="Shirato S."/>
            <person name="Slamovits C.H."/>
            <person name="Spencer D.F."/>
            <person name="Suzuki S."/>
            <person name="Worden A.Z."/>
            <person name="Zauner S."/>
            <person name="Barry K."/>
            <person name="Bell C."/>
            <person name="Bharti A.K."/>
            <person name="Crow J.A."/>
            <person name="Grimwood J."/>
            <person name="Kramer R."/>
            <person name="Lindquist E."/>
            <person name="Lucas S."/>
            <person name="Salamov A."/>
            <person name="McFadden G.I."/>
            <person name="Lane C.E."/>
            <person name="Keeling P.J."/>
            <person name="Gray M.W."/>
            <person name="Grigoriev I.V."/>
            <person name="Archibald J.M."/>
        </authorList>
    </citation>
    <scope>NUCLEOTIDE SEQUENCE</scope>
    <source>
        <strain evidence="8 10">CCMP2712</strain>
    </source>
</reference>
<dbReference type="RefSeq" id="XP_005825697.1">
    <property type="nucleotide sequence ID" value="XM_005825640.1"/>
</dbReference>
<dbReference type="KEGG" id="gtt:GUITHDRAFT_144104"/>
<evidence type="ECO:0000256" key="6">
    <source>
        <dbReference type="SAM" id="SignalP"/>
    </source>
</evidence>
<comment type="pathway">
    <text evidence="1">Protein modification; protein glycosylation.</text>
</comment>
<dbReference type="InterPro" id="IPR013766">
    <property type="entry name" value="Thioredoxin_domain"/>
</dbReference>
<dbReference type="Gene3D" id="3.40.50.11380">
    <property type="match status" value="1"/>
</dbReference>
<keyword evidence="3" id="KW-0808">Transferase</keyword>
<evidence type="ECO:0000256" key="2">
    <source>
        <dbReference type="ARBA" id="ARBA00006347"/>
    </source>
</evidence>